<evidence type="ECO:0000313" key="2">
    <source>
        <dbReference type="Proteomes" id="UP000789525"/>
    </source>
</evidence>
<name>A0ACA9PA23_9GLOM</name>
<accession>A0ACA9PA23</accession>
<sequence>MAPQNQLRYTAYYCTTPKEVTFAERRPAYPSVEEKELLERCYLVPSLVRNPNNPNTDSYGCVDFWSIQKKKGDNVERWMPGYPMNEVVNEREWKCSLVYQWPGLPIIYVCLESPLKTRHEIHQFVTEVYEDYFGWCARTYPSAAPYVRRIYGALYSMNLFRLVQLASGPWTVDLVFSNPSLLSFWPKGYQERTDMSRTLTAGLLGIKKLKSWDRKEITSWWYASAG</sequence>
<gene>
    <name evidence="1" type="ORF">ACOLOM_LOCUS10032</name>
</gene>
<keyword evidence="2" id="KW-1185">Reference proteome</keyword>
<protein>
    <submittedName>
        <fullName evidence="1">4122_t:CDS:1</fullName>
    </submittedName>
</protein>
<evidence type="ECO:0000313" key="1">
    <source>
        <dbReference type="EMBL" id="CAG8696044.1"/>
    </source>
</evidence>
<proteinExistence type="predicted"/>
<dbReference type="Proteomes" id="UP000789525">
    <property type="component" value="Unassembled WGS sequence"/>
</dbReference>
<dbReference type="EMBL" id="CAJVPT010030963">
    <property type="protein sequence ID" value="CAG8696044.1"/>
    <property type="molecule type" value="Genomic_DNA"/>
</dbReference>
<reference evidence="1" key="1">
    <citation type="submission" date="2021-06" db="EMBL/GenBank/DDBJ databases">
        <authorList>
            <person name="Kallberg Y."/>
            <person name="Tangrot J."/>
            <person name="Rosling A."/>
        </authorList>
    </citation>
    <scope>NUCLEOTIDE SEQUENCE</scope>
    <source>
        <strain evidence="1">CL356</strain>
    </source>
</reference>
<comment type="caution">
    <text evidence="1">The sequence shown here is derived from an EMBL/GenBank/DDBJ whole genome shotgun (WGS) entry which is preliminary data.</text>
</comment>
<organism evidence="1 2">
    <name type="scientific">Acaulospora colombiana</name>
    <dbReference type="NCBI Taxonomy" id="27376"/>
    <lineage>
        <taxon>Eukaryota</taxon>
        <taxon>Fungi</taxon>
        <taxon>Fungi incertae sedis</taxon>
        <taxon>Mucoromycota</taxon>
        <taxon>Glomeromycotina</taxon>
        <taxon>Glomeromycetes</taxon>
        <taxon>Diversisporales</taxon>
        <taxon>Acaulosporaceae</taxon>
        <taxon>Acaulospora</taxon>
    </lineage>
</organism>